<feature type="region of interest" description="Disordered" evidence="2">
    <location>
        <begin position="2603"/>
        <end position="2632"/>
    </location>
</feature>
<feature type="coiled-coil region" evidence="1">
    <location>
        <begin position="2502"/>
        <end position="2564"/>
    </location>
</feature>
<keyword evidence="1" id="KW-0175">Coiled coil</keyword>
<dbReference type="InterPro" id="IPR056048">
    <property type="entry name" value="CRMPA/B-like_DUF7631"/>
</dbReference>
<proteinExistence type="predicted"/>
<feature type="signal peptide" evidence="4">
    <location>
        <begin position="1"/>
        <end position="20"/>
    </location>
</feature>
<feature type="transmembrane region" description="Helical" evidence="3">
    <location>
        <begin position="2102"/>
        <end position="2127"/>
    </location>
</feature>
<feature type="domain" description="DUF7630" evidence="6">
    <location>
        <begin position="1798"/>
        <end position="1842"/>
    </location>
</feature>
<feature type="chain" id="PRO_5042212910" evidence="4">
    <location>
        <begin position="21"/>
        <end position="2632"/>
    </location>
</feature>
<dbReference type="EMBL" id="JALLKP010000001">
    <property type="protein sequence ID" value="KAK2198108.1"/>
    <property type="molecule type" value="Genomic_DNA"/>
</dbReference>
<keyword evidence="3" id="KW-1133">Transmembrane helix</keyword>
<sequence length="2632" mass="296982">MMPIVVLRAVWLCIYILCIAKHSFSTSKVVEPPSASEIDSLSNEINKDVIEKANFDEEIVLKKRVSAYQSSLATSLLDEECKTKYSPYSICRCSQQGYTCGCHSLSKVTLDIIAKECPLNGQVVNCLGGAYTTEPEKYARKYLSLINRGNGRFVRPDVIKRPSSKKTEGYNFDKNIPSVIVNQYKNERVRGSTKPVSDILESIKTNPFGTLYSTLYYSNSDFAPSKWPELLPKEWNPEKDPKKKVSVYLDTFEQRKEINDQNIKTAEACLQWNILNKRHGIAIDSKYKCYDWYTKRCKSEITTEPCVELVPRIFYRNINEEFFLDIEYFTLSRTFSIQIIKGDVICNKKNGEIATSYSVYTPDLATLIPSEIIVNDRRVFKFGPFKPIKESGVYTICGCFSDQGKTNEPSICNELENFDRNIGKVIFSAKDPATEETVINGKITVSNSNSTAILIPSHLINGDCSSLFDLYSYDWKNGSIENLPGLRKHMIIQETTSQNKNTVFDQTMPGIYKVCFIDRDTLAVSSSRKNYLVEGFIDNARAILYNSNGGLKSHSLIFESYGFKNRKVEFVAMLMSPSNCTSLIVGLWSGGVEPYPDIYSKNGSKRWITTNFQYKWVNKPDRQQYRICVKFEDDDLALWPIGIATFNGYWDYAKLYENLPLIKYSRPDDIYNFNMKPFSNFDVSWLKKAPNISKGNLMSTGGIDEVAKIHVDRLIEIPCSKILHFQCFSSIDMVTLWMSSSNDQVLYPLGHIQIESPLALRMLTTSSGMYWYVLMKTTNLILKYNVTIFKSAYTPDDVVAVNNELLKPTGIEILQNGETIRILVTDIMNNCVYMFDKDLIQLKQICDKSGGIVLQNLGRLSCDAHTANPNIFHCFATMPLLNSILWIKVDIGNDDIHVLGTYKSGSVVDDLDPELGSPSSLVAFHYNTGDTSNLMVAFTRENGENGAILYADEVNKRLIFQSIIHKMPGYGRVMSINLAFADPNVTTLFLLREDSSHGNIKKYVNTEEIVDMLETTNGAKWYLTWATLNSLVEIPDISYDLLDWMVIQDEYVIENSLHHDYQRFPLQLRYSIEAVDSLLDDYIRDTFSMNPITGDLTISITSVKAFQIDFNIVVRLFGAEKKIPLSVKITCLDGEYFDGNNCRPCPIATYNSIAMIKNDHQYWSMCKRCDQNESTFATQSTTADSCVCIAGYALKKTTKPGEARCQPCPAGTYKTAMGMDNCVGECYKNSYTTVVGSSTDAGRLCKCLPGFYWGGHGKNTMDCLPCEKGYFCEGGYRSKATKCPLNTTTNTAMATSVDQCTCIAGYEPANPKLIETSGTPEHAFKLLLTEKYNIMGNNSLVCVPCAYNKYKDTNSSSQCLSCPKHSYSLHNANTKKSDCDKCLPGYYETNNKNDPCAPCLPNHYCVGSVPLDQNFFAHAGKAMPCPEMSATFPPYEKNTHMIHCMCDKGYKSVDDSVYRKCVPVTKGYFKDTIGNGPGIKCPYGSTTEAPGATSHDECACDPGRFFDSETKYCRSCPLGKYCPGGRDSNLQHLQPLTCPDLNEATNKKGASSIADCYCKAGYFKSITGQDGCVPCPENHYKDSTSPDKCSPCDDNSSTNGMQGATSKEQCVCEPGYYFDKSCVPCSHTNMYCPGGTLKDNTLRALYTTHPPVSCPANTEIPPGMDAASSYDDCKCAKGYGFILKDPNTKTKICEPCPPGTYKSSVMDSSCNGLCTQNATSVPGAKSPAQCFCQVGYFYLAGGICTSCLEGAECKGGLVSDAGKGLHQDLQDHVKPVAISGYYLDKIQTELKKTDDWKFIKCPIPGACLGKDKCSQSMTGYLCSECKKGYTNNFVKGAICRPCPKTMVNVSLNILWYLGLLLVNIVMACLNVSAGFNRRSVHSVVIKIALNYGICMSVLNAINFSELSLPSNIKSMTMSWAKVLYHDNKIHYTSIDCLLQRWFNMKHADSFFYTMLFIACLPAILLVVVTLLMWIILELFKIKRYKTTRSKLILLQQSQAQGMQYLSERLYDEYSNERLFLIFRYIPLPGETSWVRFKHFMEDMIPIYVTVLFSLHDNTTSQMLSLLDCTCINLGRSLPSKYILRPAMSIKCSLDPKMGYIPYLILGLSGLIIWGFGIPFFSFFVLLINRKNLYAPDIRMKYGFLHNGYQQHYWFWETIVFIRKCLVLVIGSIVIVPSQNGSGSRIWMALVVAVIFLIAQLIYKPFDERDYFVLGRLESHSMIAWTLSLLIVAFIFHIKLSPWGNALLLMLLILNVLLFLFSVIKNLLRSLVDALRFKRNNKILRRIGWLLELIFYFDTKKRSREPRISYNQSLSQVEVKHSRKRKSWLYSSYSSLNTHERYYFVCVITELYRMAFSRLKLDVVPKLFMEFLIRLSLTFTKFEEKISNRQIFKDLADGYLSQLVVLAAEQETRKLNKIVNLNDISMSNHPVNNEVLSAKIGLKQEELQSIIDCLFDDEMLLGNTSLSELYLSITRIWIMDTVMLTVLFSVFKNAKAQFDKQKVEKLKGENAKLIKLSKSLQEVLEHGVNKALKQQLPIEEMQANLDQTLVKKRQLQDQLKELQKNPDLYMTQANDVILPEIQSGTINVGKDKAMDALLSDFGFNKMGQSDSESSSDYTSSSSYEESEYESDSS</sequence>
<dbReference type="Gene3D" id="2.10.50.10">
    <property type="entry name" value="Tumor Necrosis Factor Receptor, subunit A, domain 2"/>
    <property type="match status" value="7"/>
</dbReference>
<feature type="transmembrane region" description="Helical" evidence="3">
    <location>
        <begin position="1950"/>
        <end position="1976"/>
    </location>
</feature>
<keyword evidence="3" id="KW-0472">Membrane</keyword>
<dbReference type="Pfam" id="PF24634">
    <property type="entry name" value="DUF7631"/>
    <property type="match status" value="1"/>
</dbReference>
<dbReference type="SMART" id="SM01411">
    <property type="entry name" value="Ephrin_rec_like"/>
    <property type="match status" value="10"/>
</dbReference>
<dbReference type="Pfam" id="PF07699">
    <property type="entry name" value="Ephrin_rec_like"/>
    <property type="match status" value="2"/>
</dbReference>
<keyword evidence="3" id="KW-0812">Transmembrane</keyword>
<protein>
    <submittedName>
        <fullName evidence="8">Tyrosine-protein kinase ephrin type A-B receptor-like</fullName>
    </submittedName>
</protein>
<keyword evidence="8" id="KW-0808">Transferase</keyword>
<evidence type="ECO:0000256" key="4">
    <source>
        <dbReference type="SAM" id="SignalP"/>
    </source>
</evidence>
<name>A0AAD9PNN2_9APIC</name>
<feature type="domain" description="DUF7631" evidence="7">
    <location>
        <begin position="1742"/>
        <end position="1781"/>
    </location>
</feature>
<evidence type="ECO:0000259" key="5">
    <source>
        <dbReference type="Pfam" id="PF07699"/>
    </source>
</evidence>
<evidence type="ECO:0000256" key="1">
    <source>
        <dbReference type="SAM" id="Coils"/>
    </source>
</evidence>
<gene>
    <name evidence="8" type="ORF">BdWA1_001113</name>
</gene>
<keyword evidence="4" id="KW-0732">Signal</keyword>
<feature type="compositionally biased region" description="Acidic residues" evidence="2">
    <location>
        <begin position="2623"/>
        <end position="2632"/>
    </location>
</feature>
<feature type="transmembrane region" description="Helical" evidence="3">
    <location>
        <begin position="2152"/>
        <end position="2173"/>
    </location>
</feature>
<feature type="transmembrane region" description="Helical" evidence="3">
    <location>
        <begin position="2185"/>
        <end position="2202"/>
    </location>
</feature>
<keyword evidence="8" id="KW-0675">Receptor</keyword>
<feature type="domain" description="Tyrosine-protein kinase ephrin type A/B receptor-like" evidence="5">
    <location>
        <begin position="1459"/>
        <end position="1498"/>
    </location>
</feature>
<dbReference type="Proteomes" id="UP001214638">
    <property type="component" value="Unassembled WGS sequence"/>
</dbReference>
<accession>A0AAD9PNN2</accession>
<dbReference type="PANTHER" id="PTHR11319">
    <property type="entry name" value="G PROTEIN-COUPLED RECEPTOR-RELATED"/>
    <property type="match status" value="1"/>
</dbReference>
<organism evidence="8 9">
    <name type="scientific">Babesia duncani</name>
    <dbReference type="NCBI Taxonomy" id="323732"/>
    <lineage>
        <taxon>Eukaryota</taxon>
        <taxon>Sar</taxon>
        <taxon>Alveolata</taxon>
        <taxon>Apicomplexa</taxon>
        <taxon>Aconoidasida</taxon>
        <taxon>Piroplasmida</taxon>
        <taxon>Babesiidae</taxon>
        <taxon>Babesia</taxon>
    </lineage>
</organism>
<feature type="transmembrane region" description="Helical" evidence="3">
    <location>
        <begin position="2246"/>
        <end position="2267"/>
    </location>
</feature>
<feature type="transmembrane region" description="Helical" evidence="3">
    <location>
        <begin position="2222"/>
        <end position="2239"/>
    </location>
</feature>
<dbReference type="PANTHER" id="PTHR11319:SF35">
    <property type="entry name" value="OUTER MEMBRANE PROTEIN PMPC-RELATED"/>
    <property type="match status" value="1"/>
</dbReference>
<dbReference type="Pfam" id="PF24633">
    <property type="entry name" value="DUF7630"/>
    <property type="match status" value="1"/>
</dbReference>
<dbReference type="InterPro" id="IPR056047">
    <property type="entry name" value="CRMPA-like_DUF7630"/>
</dbReference>
<feature type="transmembrane region" description="Helical" evidence="3">
    <location>
        <begin position="1883"/>
        <end position="1901"/>
    </location>
</feature>
<dbReference type="GO" id="GO:0016301">
    <property type="term" value="F:kinase activity"/>
    <property type="evidence" value="ECO:0007669"/>
    <property type="project" value="UniProtKB-KW"/>
</dbReference>
<feature type="compositionally biased region" description="Low complexity" evidence="2">
    <location>
        <begin position="2608"/>
        <end position="2622"/>
    </location>
</feature>
<evidence type="ECO:0000259" key="7">
    <source>
        <dbReference type="Pfam" id="PF24634"/>
    </source>
</evidence>
<dbReference type="GeneID" id="94335411"/>
<dbReference type="InterPro" id="IPR011641">
    <property type="entry name" value="Tyr-kin_ephrin_A/B_rcpt-like"/>
</dbReference>
<evidence type="ECO:0000259" key="6">
    <source>
        <dbReference type="Pfam" id="PF24633"/>
    </source>
</evidence>
<evidence type="ECO:0000313" key="8">
    <source>
        <dbReference type="EMBL" id="KAK2198108.1"/>
    </source>
</evidence>
<feature type="transmembrane region" description="Helical" evidence="3">
    <location>
        <begin position="1853"/>
        <end position="1871"/>
    </location>
</feature>
<keyword evidence="9" id="KW-1185">Reference proteome</keyword>
<reference evidence="8" key="1">
    <citation type="journal article" date="2023" name="Nat. Microbiol.">
        <title>Babesia duncani multi-omics identifies virulence factors and drug targets.</title>
        <authorList>
            <person name="Singh P."/>
            <person name="Lonardi S."/>
            <person name="Liang Q."/>
            <person name="Vydyam P."/>
            <person name="Khabirova E."/>
            <person name="Fang T."/>
            <person name="Gihaz S."/>
            <person name="Thekkiniath J."/>
            <person name="Munshi M."/>
            <person name="Abel S."/>
            <person name="Ciampossin L."/>
            <person name="Batugedara G."/>
            <person name="Gupta M."/>
            <person name="Lu X.M."/>
            <person name="Lenz T."/>
            <person name="Chakravarty S."/>
            <person name="Cornillot E."/>
            <person name="Hu Y."/>
            <person name="Ma W."/>
            <person name="Gonzalez L.M."/>
            <person name="Sanchez S."/>
            <person name="Estrada K."/>
            <person name="Sanchez-Flores A."/>
            <person name="Montero E."/>
            <person name="Harb O.S."/>
            <person name="Le Roch K.G."/>
            <person name="Mamoun C.B."/>
        </authorList>
    </citation>
    <scope>NUCLEOTIDE SEQUENCE</scope>
    <source>
        <strain evidence="8">WA1</strain>
    </source>
</reference>
<dbReference type="KEGG" id="bdw:94335411"/>
<feature type="domain" description="Tyrosine-protein kinase ephrin type A/B receptor-like" evidence="5">
    <location>
        <begin position="1561"/>
        <end position="1610"/>
    </location>
</feature>
<evidence type="ECO:0000256" key="3">
    <source>
        <dbReference type="SAM" id="Phobius"/>
    </source>
</evidence>
<dbReference type="CDD" id="cd00185">
    <property type="entry name" value="TNFRSF"/>
    <property type="match status" value="2"/>
</dbReference>
<evidence type="ECO:0000256" key="2">
    <source>
        <dbReference type="SAM" id="MobiDB-lite"/>
    </source>
</evidence>
<comment type="caution">
    <text evidence="8">The sequence shown here is derived from an EMBL/GenBank/DDBJ whole genome shotgun (WGS) entry which is preliminary data.</text>
</comment>
<keyword evidence="8" id="KW-0418">Kinase</keyword>
<dbReference type="RefSeq" id="XP_067804950.1">
    <property type="nucleotide sequence ID" value="XM_067946159.1"/>
</dbReference>
<evidence type="ECO:0000313" key="9">
    <source>
        <dbReference type="Proteomes" id="UP001214638"/>
    </source>
</evidence>